<evidence type="ECO:0000256" key="1">
    <source>
        <dbReference type="ARBA" id="ARBA00023015"/>
    </source>
</evidence>
<dbReference type="InterPro" id="IPR009057">
    <property type="entry name" value="Homeodomain-like_sf"/>
</dbReference>
<sequence>MTRSRTPEGTRGRILETAERMFAEHGVFSVSNRQISDEAGLGNNTAVSYHFGSKAELVRAIYLRHSAPMEVLREKALDEHAGSTDLRDWLGCVVRPFTGHLASLGRNSWYARFAAQLTTEPKLRELGLVDVGQTSLQRTITAALHRCLPDLAPAVRAERDEMARTLIVHMCARREADLPEDSAEMWDATATGLVDALAGLYLAPATFKSIN</sequence>
<evidence type="ECO:0000256" key="2">
    <source>
        <dbReference type="ARBA" id="ARBA00023125"/>
    </source>
</evidence>
<dbReference type="RefSeq" id="WP_191298674.1">
    <property type="nucleotide sequence ID" value="NZ_BNAR01000004.1"/>
</dbReference>
<proteinExistence type="predicted"/>
<evidence type="ECO:0000313" key="7">
    <source>
        <dbReference type="Proteomes" id="UP000605568"/>
    </source>
</evidence>
<organism evidence="6 7">
    <name type="scientific">Lentzea cavernae</name>
    <dbReference type="NCBI Taxonomy" id="2020703"/>
    <lineage>
        <taxon>Bacteria</taxon>
        <taxon>Bacillati</taxon>
        <taxon>Actinomycetota</taxon>
        <taxon>Actinomycetes</taxon>
        <taxon>Pseudonocardiales</taxon>
        <taxon>Pseudonocardiaceae</taxon>
        <taxon>Lentzea</taxon>
    </lineage>
</organism>
<evidence type="ECO:0000259" key="4">
    <source>
        <dbReference type="Pfam" id="PF00440"/>
    </source>
</evidence>
<keyword evidence="3" id="KW-0804">Transcription</keyword>
<dbReference type="PANTHER" id="PTHR30055:SF234">
    <property type="entry name" value="HTH-TYPE TRANSCRIPTIONAL REGULATOR BETI"/>
    <property type="match status" value="1"/>
</dbReference>
<evidence type="ECO:0000313" key="6">
    <source>
        <dbReference type="EMBL" id="GHH39644.1"/>
    </source>
</evidence>
<reference evidence="7" key="1">
    <citation type="journal article" date="2019" name="Int. J. Syst. Evol. Microbiol.">
        <title>The Global Catalogue of Microorganisms (GCM) 10K type strain sequencing project: providing services to taxonomists for standard genome sequencing and annotation.</title>
        <authorList>
            <consortium name="The Broad Institute Genomics Platform"/>
            <consortium name="The Broad Institute Genome Sequencing Center for Infectious Disease"/>
            <person name="Wu L."/>
            <person name="Ma J."/>
        </authorList>
    </citation>
    <scope>NUCLEOTIDE SEQUENCE [LARGE SCALE GENOMIC DNA]</scope>
    <source>
        <strain evidence="7">CGMCC 4.7367</strain>
    </source>
</reference>
<evidence type="ECO:0000256" key="3">
    <source>
        <dbReference type="ARBA" id="ARBA00023163"/>
    </source>
</evidence>
<dbReference type="InterPro" id="IPR041586">
    <property type="entry name" value="PsrA_TetR_C"/>
</dbReference>
<evidence type="ECO:0000259" key="5">
    <source>
        <dbReference type="Pfam" id="PF17939"/>
    </source>
</evidence>
<feature type="domain" description="PsrA tetracyclin repressor-like C-terminal" evidence="5">
    <location>
        <begin position="94"/>
        <end position="199"/>
    </location>
</feature>
<keyword evidence="2" id="KW-0238">DNA-binding</keyword>
<dbReference type="Pfam" id="PF00440">
    <property type="entry name" value="TetR_N"/>
    <property type="match status" value="1"/>
</dbReference>
<accession>A0ABQ3MCM0</accession>
<dbReference type="Proteomes" id="UP000605568">
    <property type="component" value="Unassembled WGS sequence"/>
</dbReference>
<comment type="caution">
    <text evidence="6">The sequence shown here is derived from an EMBL/GenBank/DDBJ whole genome shotgun (WGS) entry which is preliminary data.</text>
</comment>
<keyword evidence="1" id="KW-0805">Transcription regulation</keyword>
<dbReference type="InterPro" id="IPR050109">
    <property type="entry name" value="HTH-type_TetR-like_transc_reg"/>
</dbReference>
<protein>
    <submittedName>
        <fullName evidence="6">TetR family transcriptional regulator</fullName>
    </submittedName>
</protein>
<dbReference type="EMBL" id="BNAR01000004">
    <property type="protein sequence ID" value="GHH39644.1"/>
    <property type="molecule type" value="Genomic_DNA"/>
</dbReference>
<feature type="domain" description="HTH tetR-type" evidence="4">
    <location>
        <begin position="14"/>
        <end position="61"/>
    </location>
</feature>
<dbReference type="Pfam" id="PF17939">
    <property type="entry name" value="TetR_C_30"/>
    <property type="match status" value="1"/>
</dbReference>
<dbReference type="SUPFAM" id="SSF46689">
    <property type="entry name" value="Homeodomain-like"/>
    <property type="match status" value="1"/>
</dbReference>
<dbReference type="InterPro" id="IPR001647">
    <property type="entry name" value="HTH_TetR"/>
</dbReference>
<name>A0ABQ3MCM0_9PSEU</name>
<dbReference type="PANTHER" id="PTHR30055">
    <property type="entry name" value="HTH-TYPE TRANSCRIPTIONAL REGULATOR RUTR"/>
    <property type="match status" value="1"/>
</dbReference>
<dbReference type="Gene3D" id="1.10.357.10">
    <property type="entry name" value="Tetracycline Repressor, domain 2"/>
    <property type="match status" value="1"/>
</dbReference>
<keyword evidence="7" id="KW-1185">Reference proteome</keyword>
<gene>
    <name evidence="6" type="ORF">GCM10017774_31610</name>
</gene>